<sequence length="122" mass="13849">MDIITENLQVSTAYLDKLREQLRRDSVCARMMQLCEDGWPAQSNSEPALKRALQAFLTVQVGLLLKGTRLIILSTMRNDVRAELHEGRQGMVKCRECAQQTVWWPGLSQQLDELVLNAKHAA</sequence>
<gene>
    <name evidence="1" type="ORF">N1851_009577</name>
</gene>
<proteinExistence type="predicted"/>
<accession>A0AA47P3V4</accession>
<evidence type="ECO:0000313" key="2">
    <source>
        <dbReference type="Proteomes" id="UP001174136"/>
    </source>
</evidence>
<dbReference type="Proteomes" id="UP001174136">
    <property type="component" value="Unassembled WGS sequence"/>
</dbReference>
<name>A0AA47P3V4_MERPO</name>
<dbReference type="InterPro" id="IPR050951">
    <property type="entry name" value="Retrovirus_Pol_polyprotein"/>
</dbReference>
<organism evidence="1 2">
    <name type="scientific">Merluccius polli</name>
    <name type="common">Benguela hake</name>
    <name type="synonym">Merluccius cadenati</name>
    <dbReference type="NCBI Taxonomy" id="89951"/>
    <lineage>
        <taxon>Eukaryota</taxon>
        <taxon>Metazoa</taxon>
        <taxon>Chordata</taxon>
        <taxon>Craniata</taxon>
        <taxon>Vertebrata</taxon>
        <taxon>Euteleostomi</taxon>
        <taxon>Actinopterygii</taxon>
        <taxon>Neopterygii</taxon>
        <taxon>Teleostei</taxon>
        <taxon>Neoteleostei</taxon>
        <taxon>Acanthomorphata</taxon>
        <taxon>Zeiogadaria</taxon>
        <taxon>Gadariae</taxon>
        <taxon>Gadiformes</taxon>
        <taxon>Gadoidei</taxon>
        <taxon>Merlucciidae</taxon>
        <taxon>Merluccius</taxon>
    </lineage>
</organism>
<evidence type="ECO:0000313" key="1">
    <source>
        <dbReference type="EMBL" id="KAK0149656.1"/>
    </source>
</evidence>
<comment type="caution">
    <text evidence="1">The sequence shown here is derived from an EMBL/GenBank/DDBJ whole genome shotgun (WGS) entry which is preliminary data.</text>
</comment>
<dbReference type="Gene3D" id="1.10.340.70">
    <property type="match status" value="1"/>
</dbReference>
<protein>
    <submittedName>
        <fullName evidence="1">Uncharacterized protein</fullName>
    </submittedName>
</protein>
<dbReference type="AlphaFoldDB" id="A0AA47P3V4"/>
<dbReference type="PANTHER" id="PTHR37984:SF9">
    <property type="entry name" value="INTEGRASE CATALYTIC DOMAIN-CONTAINING PROTEIN"/>
    <property type="match status" value="1"/>
</dbReference>
<dbReference type="EMBL" id="JAOPHQ010001726">
    <property type="protein sequence ID" value="KAK0149656.1"/>
    <property type="molecule type" value="Genomic_DNA"/>
</dbReference>
<dbReference type="PANTHER" id="PTHR37984">
    <property type="entry name" value="PROTEIN CBG26694"/>
    <property type="match status" value="1"/>
</dbReference>
<reference evidence="1" key="1">
    <citation type="journal article" date="2023" name="Front. Mar. Sci.">
        <title>A new Merluccius polli reference genome to investigate the effects of global change in West African waters.</title>
        <authorList>
            <person name="Mateo J.L."/>
            <person name="Blanco-Fernandez C."/>
            <person name="Garcia-Vazquez E."/>
            <person name="Machado-Schiaffino G."/>
        </authorList>
    </citation>
    <scope>NUCLEOTIDE SEQUENCE</scope>
    <source>
        <strain evidence="1">C29</strain>
        <tissue evidence="1">Fin</tissue>
    </source>
</reference>
<keyword evidence="2" id="KW-1185">Reference proteome</keyword>